<dbReference type="Proteomes" id="UP001055429">
    <property type="component" value="Chromosome"/>
</dbReference>
<evidence type="ECO:0000256" key="2">
    <source>
        <dbReference type="ARBA" id="ARBA00023172"/>
    </source>
</evidence>
<name>A0ABY4SJ97_9CAUL</name>
<proteinExistence type="predicted"/>
<dbReference type="PROSITE" id="PS51898">
    <property type="entry name" value="TYR_RECOMBINASE"/>
    <property type="match status" value="1"/>
</dbReference>
<dbReference type="CDD" id="cd00796">
    <property type="entry name" value="INT_Rci_Hp1_C"/>
    <property type="match status" value="1"/>
</dbReference>
<dbReference type="EMBL" id="CP097649">
    <property type="protein sequence ID" value="URI15056.1"/>
    <property type="molecule type" value="Genomic_DNA"/>
</dbReference>
<evidence type="ECO:0000313" key="5">
    <source>
        <dbReference type="Proteomes" id="UP001055429"/>
    </source>
</evidence>
<evidence type="ECO:0000313" key="4">
    <source>
        <dbReference type="EMBL" id="URI15056.1"/>
    </source>
</evidence>
<dbReference type="InterPro" id="IPR050090">
    <property type="entry name" value="Tyrosine_recombinase_XerCD"/>
</dbReference>
<dbReference type="RefSeq" id="WP_250201842.1">
    <property type="nucleotide sequence ID" value="NZ_CP097649.1"/>
</dbReference>
<dbReference type="InterPro" id="IPR013762">
    <property type="entry name" value="Integrase-like_cat_sf"/>
</dbReference>
<keyword evidence="5" id="KW-1185">Reference proteome</keyword>
<dbReference type="InterPro" id="IPR002104">
    <property type="entry name" value="Integrase_catalytic"/>
</dbReference>
<organism evidence="4 5">
    <name type="scientific">Brevundimonas albigilva</name>
    <dbReference type="NCBI Taxonomy" id="1312364"/>
    <lineage>
        <taxon>Bacteria</taxon>
        <taxon>Pseudomonadati</taxon>
        <taxon>Pseudomonadota</taxon>
        <taxon>Alphaproteobacteria</taxon>
        <taxon>Caulobacterales</taxon>
        <taxon>Caulobacteraceae</taxon>
        <taxon>Brevundimonas</taxon>
    </lineage>
</organism>
<gene>
    <name evidence="4" type="ORF">M8231_14855</name>
</gene>
<protein>
    <submittedName>
        <fullName evidence="4">Site-specific integrase</fullName>
    </submittedName>
</protein>
<dbReference type="PANTHER" id="PTHR30349">
    <property type="entry name" value="PHAGE INTEGRASE-RELATED"/>
    <property type="match status" value="1"/>
</dbReference>
<keyword evidence="1" id="KW-0229">DNA integration</keyword>
<accession>A0ABY4SJ97</accession>
<feature type="domain" description="Tyr recombinase" evidence="3">
    <location>
        <begin position="96"/>
        <end position="295"/>
    </location>
</feature>
<dbReference type="SUPFAM" id="SSF56349">
    <property type="entry name" value="DNA breaking-rejoining enzymes"/>
    <property type="match status" value="1"/>
</dbReference>
<dbReference type="Gene3D" id="1.10.443.10">
    <property type="entry name" value="Intergrase catalytic core"/>
    <property type="match status" value="1"/>
</dbReference>
<evidence type="ECO:0000259" key="3">
    <source>
        <dbReference type="PROSITE" id="PS51898"/>
    </source>
</evidence>
<dbReference type="PANTHER" id="PTHR30349:SF88">
    <property type="entry name" value="BLL1584 PROTEIN"/>
    <property type="match status" value="1"/>
</dbReference>
<sequence length="303" mass="34637">MIYYLQGLEDDHRGPEPTHVPWLIEQFGDMTCSQVNIETCKAYVVARTSGAIGHKPVKEATAKRELETLSAALNRAWKAGKMDRPIAVWKPSSNPQEARWLTRDEAARLIRGALGFTPKGFDAEGRVTGYTRVAKPNYHVARFILIALYTATRHAAVLGLRWERNAHSGSIDLKERRIHRRGTEERETRKRRRPCPIPDRLLPHLRRWRRLTVTGPAEYAGETIQRQKTGFEAARRLAKLDTDVTPHTLKHTCITWMLQAGVPTWEVAGFSSTSENLIRQRYGHHCPDHMENARKALSRRRSA</sequence>
<reference evidence="4" key="1">
    <citation type="submission" date="2022-05" db="EMBL/GenBank/DDBJ databases">
        <title>Brevundimonas albigilva TT17 genome sequence.</title>
        <authorList>
            <person name="Lee K."/>
            <person name="Son H."/>
        </authorList>
    </citation>
    <scope>NUCLEOTIDE SEQUENCE</scope>
    <source>
        <strain evidence="4">TT17</strain>
    </source>
</reference>
<keyword evidence="2" id="KW-0233">DNA recombination</keyword>
<dbReference type="Pfam" id="PF00589">
    <property type="entry name" value="Phage_integrase"/>
    <property type="match status" value="1"/>
</dbReference>
<evidence type="ECO:0000256" key="1">
    <source>
        <dbReference type="ARBA" id="ARBA00022908"/>
    </source>
</evidence>
<dbReference type="InterPro" id="IPR011010">
    <property type="entry name" value="DNA_brk_join_enz"/>
</dbReference>